<sequence>MTVTGGLLALAASGHAAIKATDLAVIEANAWRARMGFHLLAIRGDNPEDRESLRILLTEGEKDTAALQAEADPTNEKNAQALNAAWQDLAVRAMDNPLASLGYADYAAMSEMNTRTLAVVALADETPDAASSPYLDIADLSVAMQRVASEYLALAAFPSAGLPTGTGLEPMDFAKEAKQIDDALVSLKTKYKDDATASEVLAFVSQRWSFVRSTVPTMNDAESKKVPYLFYRYVTQVAEHVEDLVQSR</sequence>
<evidence type="ECO:0008006" key="3">
    <source>
        <dbReference type="Google" id="ProtNLM"/>
    </source>
</evidence>
<evidence type="ECO:0000313" key="1">
    <source>
        <dbReference type="EMBL" id="KGD65776.1"/>
    </source>
</evidence>
<dbReference type="Proteomes" id="UP000029444">
    <property type="component" value="Unassembled WGS sequence"/>
</dbReference>
<gene>
    <name evidence="1" type="ORF">Y5S_01000</name>
</gene>
<dbReference type="EMBL" id="ARXV01000003">
    <property type="protein sequence ID" value="KGD65776.1"/>
    <property type="molecule type" value="Genomic_DNA"/>
</dbReference>
<comment type="caution">
    <text evidence="1">The sequence shown here is derived from an EMBL/GenBank/DDBJ whole genome shotgun (WGS) entry which is preliminary data.</text>
</comment>
<evidence type="ECO:0000313" key="2">
    <source>
        <dbReference type="Proteomes" id="UP000029444"/>
    </source>
</evidence>
<dbReference type="OrthoDB" id="6076912at2"/>
<accession>A0A095SM93</accession>
<reference evidence="1 2" key="1">
    <citation type="submission" date="2012-09" db="EMBL/GenBank/DDBJ databases">
        <title>Genome Sequence of alkane-degrading Bacterium Alcanivorax sp. 19-m-6.</title>
        <authorList>
            <person name="Lai Q."/>
            <person name="Shao Z."/>
        </authorList>
    </citation>
    <scope>NUCLEOTIDE SEQUENCE [LARGE SCALE GENOMIC DNA]</scope>
    <source>
        <strain evidence="1 2">19-m-6</strain>
    </source>
</reference>
<name>A0A095SM93_9GAMM</name>
<proteinExistence type="predicted"/>
<organism evidence="1 2">
    <name type="scientific">Alcanivorax nanhaiticus</name>
    <dbReference type="NCBI Taxonomy" id="1177154"/>
    <lineage>
        <taxon>Bacteria</taxon>
        <taxon>Pseudomonadati</taxon>
        <taxon>Pseudomonadota</taxon>
        <taxon>Gammaproteobacteria</taxon>
        <taxon>Oceanospirillales</taxon>
        <taxon>Alcanivoracaceae</taxon>
        <taxon>Alcanivorax</taxon>
    </lineage>
</organism>
<dbReference type="AlphaFoldDB" id="A0A095SM93"/>
<keyword evidence="2" id="KW-1185">Reference proteome</keyword>
<protein>
    <recommendedName>
        <fullName evidence="3">NarX-like N-terminal domain-containing protein</fullName>
    </recommendedName>
</protein>
<dbReference type="PATRIC" id="fig|1177154.3.peg.1013"/>